<dbReference type="InterPro" id="IPR050223">
    <property type="entry name" value="D-isomer_2-hydroxyacid_DH"/>
</dbReference>
<dbReference type="InterPro" id="IPR036291">
    <property type="entry name" value="NAD(P)-bd_dom_sf"/>
</dbReference>
<evidence type="ECO:0000256" key="3">
    <source>
        <dbReference type="ARBA" id="ARBA00023027"/>
    </source>
</evidence>
<dbReference type="SUPFAM" id="SSF52283">
    <property type="entry name" value="Formate/glycerate dehydrogenase catalytic domain-like"/>
    <property type="match status" value="1"/>
</dbReference>
<dbReference type="Proteomes" id="UP000215914">
    <property type="component" value="Chromosome 4"/>
</dbReference>
<dbReference type="InParanoid" id="A0A251V376"/>
<keyword evidence="2" id="KW-0560">Oxidoreductase</keyword>
<dbReference type="PANTHER" id="PTHR10996:SF179">
    <property type="entry name" value="D-ISOMER SPECIFIC 2-HYDROXYACID DEHYDROGENASE FAMILY PROTEIN-RELATED"/>
    <property type="match status" value="1"/>
</dbReference>
<gene>
    <name evidence="6" type="ORF">HannXRQ_Chr04g0122071</name>
</gene>
<feature type="domain" description="D-isomer specific 2-hydroxyacid dehydrogenase NAD-binding" evidence="5">
    <location>
        <begin position="474"/>
        <end position="611"/>
    </location>
</feature>
<evidence type="ECO:0000259" key="5">
    <source>
        <dbReference type="Pfam" id="PF02826"/>
    </source>
</evidence>
<keyword evidence="7" id="KW-1185">Reference proteome</keyword>
<dbReference type="PROSITE" id="PS00065">
    <property type="entry name" value="D_2_HYDROXYACID_DH_1"/>
    <property type="match status" value="1"/>
</dbReference>
<dbReference type="GO" id="GO:0005829">
    <property type="term" value="C:cytosol"/>
    <property type="evidence" value="ECO:0000318"/>
    <property type="project" value="GO_Central"/>
</dbReference>
<feature type="domain" description="D-isomer specific 2-hydroxyacid dehydrogenase catalytic" evidence="4">
    <location>
        <begin position="48"/>
        <end position="332"/>
    </location>
</feature>
<dbReference type="PANTHER" id="PTHR10996">
    <property type="entry name" value="2-HYDROXYACID DEHYDROGENASE-RELATED"/>
    <property type="match status" value="1"/>
</dbReference>
<name>A0A251V376_HELAN</name>
<dbReference type="InterPro" id="IPR006140">
    <property type="entry name" value="D-isomer_DH_NAD-bd"/>
</dbReference>
<evidence type="ECO:0000313" key="6">
    <source>
        <dbReference type="EMBL" id="OTG29422.1"/>
    </source>
</evidence>
<dbReference type="Gene3D" id="3.40.50.720">
    <property type="entry name" value="NAD(P)-binding Rossmann-like Domain"/>
    <property type="match status" value="3"/>
</dbReference>
<feature type="domain" description="D-isomer specific 2-hydroxyacid dehydrogenase NAD-binding" evidence="5">
    <location>
        <begin position="132"/>
        <end position="305"/>
    </location>
</feature>
<dbReference type="CDD" id="cd12156">
    <property type="entry name" value="HPPR"/>
    <property type="match status" value="1"/>
</dbReference>
<dbReference type="OMA" id="LEAMGCI"/>
<dbReference type="GO" id="GO:0030267">
    <property type="term" value="F:glyoxylate reductase (NADPH) activity"/>
    <property type="evidence" value="ECO:0000318"/>
    <property type="project" value="GO_Central"/>
</dbReference>
<sequence>MLYKLHFFICILMDPQDHQQPELRQVLVLQPPYVFNIHEHLFTDRFHVLKAYDSPLPTRDFLHANAQSVKVVLCSGAGPITADVIRDLLALKLVVTDATGVNHIDMAECGRRGIVVTNAGDVYSDDVADAAIGLLIDVMRRITSGDRFVRGGRWPTSREYPLGAKLEGKRVGIVGLGNIGSRVATRLEAMGCIVSYTSRQKKQSTHFTFYPNILQLAFDSDALVLCCALTSNTRHMINNKVMKALGKKGIIVNVARGALIDEVELVKCLVEGEIGGVGLDVFENEPNAPRELFELDNVVFLPHAAAFTNESFYDVAQVMIANLEAFFTNKPLLTLEHQTNLISILPRRIALHNHHQCRKTDPTSCSASLPVTVEQHIELNLSTESVQPATRFMRMRLYGDQTYTGLWNAKEKTTHEKIEIMIVHLMEHWIKVFGAISKVFHCKYELKTLGLGCKYEDISSGSHCISYSSLEIYLACKTVGIVGLGNIGSRVATRLTAMGCIVSYTSRQKKPSIPFTFYPNILQLAFDSDALVVCCALTNETRHMINNKVMMALGKKGIIVNVARGAIIDEVELVKCLVEGEIGGAGLDVFENEPNVPKELFELDNVVLLPHRTAFTKESFYDAAQILIGNLEAFFTNKPLLTLVANEF</sequence>
<dbReference type="EMBL" id="CM007893">
    <property type="protein sequence ID" value="OTG29422.1"/>
    <property type="molecule type" value="Genomic_DNA"/>
</dbReference>
<dbReference type="AlphaFoldDB" id="A0A251V376"/>
<keyword evidence="1" id="KW-0521">NADP</keyword>
<dbReference type="STRING" id="4232.A0A251V376"/>
<dbReference type="InterPro" id="IPR029752">
    <property type="entry name" value="D-isomer_DH_CS1"/>
</dbReference>
<organism evidence="6 7">
    <name type="scientific">Helianthus annuus</name>
    <name type="common">Common sunflower</name>
    <dbReference type="NCBI Taxonomy" id="4232"/>
    <lineage>
        <taxon>Eukaryota</taxon>
        <taxon>Viridiplantae</taxon>
        <taxon>Streptophyta</taxon>
        <taxon>Embryophyta</taxon>
        <taxon>Tracheophyta</taxon>
        <taxon>Spermatophyta</taxon>
        <taxon>Magnoliopsida</taxon>
        <taxon>eudicotyledons</taxon>
        <taxon>Gunneridae</taxon>
        <taxon>Pentapetalae</taxon>
        <taxon>asterids</taxon>
        <taxon>campanulids</taxon>
        <taxon>Asterales</taxon>
        <taxon>Asteraceae</taxon>
        <taxon>Asteroideae</taxon>
        <taxon>Heliantheae alliance</taxon>
        <taxon>Heliantheae</taxon>
        <taxon>Helianthus</taxon>
    </lineage>
</organism>
<evidence type="ECO:0000256" key="1">
    <source>
        <dbReference type="ARBA" id="ARBA00022857"/>
    </source>
</evidence>
<dbReference type="InterPro" id="IPR006139">
    <property type="entry name" value="D-isomer_2_OHA_DH_cat_dom"/>
</dbReference>
<keyword evidence="3" id="KW-0520">NAD</keyword>
<evidence type="ECO:0000256" key="2">
    <source>
        <dbReference type="ARBA" id="ARBA00023002"/>
    </source>
</evidence>
<dbReference type="GO" id="GO:0051287">
    <property type="term" value="F:NAD binding"/>
    <property type="evidence" value="ECO:0007669"/>
    <property type="project" value="InterPro"/>
</dbReference>
<accession>A0A251V376</accession>
<dbReference type="SUPFAM" id="SSF51735">
    <property type="entry name" value="NAD(P)-binding Rossmann-fold domains"/>
    <property type="match status" value="2"/>
</dbReference>
<evidence type="ECO:0000259" key="4">
    <source>
        <dbReference type="Pfam" id="PF00389"/>
    </source>
</evidence>
<protein>
    <submittedName>
        <fullName evidence="6">Putative D-isomer specific 2-hydroxyacid dehydrogenase, catalytic domain-containing protein</fullName>
    </submittedName>
</protein>
<reference evidence="7" key="1">
    <citation type="journal article" date="2017" name="Nature">
        <title>The sunflower genome provides insights into oil metabolism, flowering and Asterid evolution.</title>
        <authorList>
            <person name="Badouin H."/>
            <person name="Gouzy J."/>
            <person name="Grassa C.J."/>
            <person name="Murat F."/>
            <person name="Staton S.E."/>
            <person name="Cottret L."/>
            <person name="Lelandais-Briere C."/>
            <person name="Owens G.L."/>
            <person name="Carrere S."/>
            <person name="Mayjonade B."/>
            <person name="Legrand L."/>
            <person name="Gill N."/>
            <person name="Kane N.C."/>
            <person name="Bowers J.E."/>
            <person name="Hubner S."/>
            <person name="Bellec A."/>
            <person name="Berard A."/>
            <person name="Berges H."/>
            <person name="Blanchet N."/>
            <person name="Boniface M.C."/>
            <person name="Brunel D."/>
            <person name="Catrice O."/>
            <person name="Chaidir N."/>
            <person name="Claudel C."/>
            <person name="Donnadieu C."/>
            <person name="Faraut T."/>
            <person name="Fievet G."/>
            <person name="Helmstetter N."/>
            <person name="King M."/>
            <person name="Knapp S.J."/>
            <person name="Lai Z."/>
            <person name="Le Paslier M.C."/>
            <person name="Lippi Y."/>
            <person name="Lorenzon L."/>
            <person name="Mandel J.R."/>
            <person name="Marage G."/>
            <person name="Marchand G."/>
            <person name="Marquand E."/>
            <person name="Bret-Mestries E."/>
            <person name="Morien E."/>
            <person name="Nambeesan S."/>
            <person name="Nguyen T."/>
            <person name="Pegot-Espagnet P."/>
            <person name="Pouilly N."/>
            <person name="Raftis F."/>
            <person name="Sallet E."/>
            <person name="Schiex T."/>
            <person name="Thomas J."/>
            <person name="Vandecasteele C."/>
            <person name="Vares D."/>
            <person name="Vear F."/>
            <person name="Vautrin S."/>
            <person name="Crespi M."/>
            <person name="Mangin B."/>
            <person name="Burke J.M."/>
            <person name="Salse J."/>
            <person name="Munos S."/>
            <person name="Vincourt P."/>
            <person name="Rieseberg L.H."/>
            <person name="Langlade N.B."/>
        </authorList>
    </citation>
    <scope>NUCLEOTIDE SEQUENCE [LARGE SCALE GENOMIC DNA]</scope>
    <source>
        <strain evidence="7">cv. SF193</strain>
    </source>
</reference>
<evidence type="ECO:0000313" key="7">
    <source>
        <dbReference type="Proteomes" id="UP000215914"/>
    </source>
</evidence>
<dbReference type="Pfam" id="PF00389">
    <property type="entry name" value="2-Hacid_dh"/>
    <property type="match status" value="1"/>
</dbReference>
<dbReference type="FunFam" id="3.40.50.720:FF:000213">
    <property type="entry name" value="Putative 2-hydroxyacid dehydrogenase"/>
    <property type="match status" value="2"/>
</dbReference>
<dbReference type="GO" id="GO:0016618">
    <property type="term" value="F:hydroxypyruvate reductase [NAD(P)H] activity"/>
    <property type="evidence" value="ECO:0000318"/>
    <property type="project" value="GO_Central"/>
</dbReference>
<dbReference type="Pfam" id="PF02826">
    <property type="entry name" value="2-Hacid_dh_C"/>
    <property type="match status" value="2"/>
</dbReference>
<proteinExistence type="predicted"/>